<evidence type="ECO:0000256" key="2">
    <source>
        <dbReference type="ARBA" id="ARBA00002147"/>
    </source>
</evidence>
<name>A0A2U1T404_9CORY</name>
<dbReference type="Pfam" id="PF04131">
    <property type="entry name" value="NanE"/>
    <property type="match status" value="1"/>
</dbReference>
<reference evidence="9" key="1">
    <citation type="submission" date="2018-04" db="EMBL/GenBank/DDBJ databases">
        <authorList>
            <person name="Liu S."/>
            <person name="Wang Z."/>
            <person name="Li J."/>
        </authorList>
    </citation>
    <scope>NUCLEOTIDE SEQUENCE [LARGE SCALE GENOMIC DNA]</scope>
    <source>
        <strain evidence="9">2189</strain>
    </source>
</reference>
<evidence type="ECO:0000313" key="8">
    <source>
        <dbReference type="EMBL" id="PWC00713.1"/>
    </source>
</evidence>
<comment type="catalytic activity">
    <reaction evidence="1">
        <text>an N-acyl-D-glucosamine 6-phosphate = an N-acyl-D-mannosamine 6-phosphate</text>
        <dbReference type="Rhea" id="RHEA:23932"/>
        <dbReference type="ChEBI" id="CHEBI:57599"/>
        <dbReference type="ChEBI" id="CHEBI:57666"/>
        <dbReference type="EC" id="5.1.3.9"/>
    </reaction>
</comment>
<evidence type="ECO:0000256" key="5">
    <source>
        <dbReference type="ARBA" id="ARBA00013180"/>
    </source>
</evidence>
<comment type="similarity">
    <text evidence="4">Belongs to the NanE family.</text>
</comment>
<dbReference type="RefSeq" id="WP_108431986.1">
    <property type="nucleotide sequence ID" value="NZ_CP026947.1"/>
</dbReference>
<dbReference type="PANTHER" id="PTHR36204">
    <property type="entry name" value="N-ACETYLMANNOSAMINE-6-PHOSPHATE 2-EPIMERASE-RELATED"/>
    <property type="match status" value="1"/>
</dbReference>
<dbReference type="GO" id="GO:0006053">
    <property type="term" value="P:N-acetylmannosamine catabolic process"/>
    <property type="evidence" value="ECO:0007669"/>
    <property type="project" value="TreeGrafter"/>
</dbReference>
<dbReference type="EMBL" id="QEEZ01000042">
    <property type="protein sequence ID" value="PWC00713.1"/>
    <property type="molecule type" value="Genomic_DNA"/>
</dbReference>
<evidence type="ECO:0000256" key="1">
    <source>
        <dbReference type="ARBA" id="ARBA00000056"/>
    </source>
</evidence>
<dbReference type="InterPro" id="IPR007260">
    <property type="entry name" value="NanE"/>
</dbReference>
<dbReference type="InterPro" id="IPR013785">
    <property type="entry name" value="Aldolase_TIM"/>
</dbReference>
<evidence type="ECO:0000256" key="7">
    <source>
        <dbReference type="ARBA" id="ARBA00023277"/>
    </source>
</evidence>
<evidence type="ECO:0000313" key="9">
    <source>
        <dbReference type="Proteomes" id="UP000244989"/>
    </source>
</evidence>
<comment type="caution">
    <text evidence="8">The sequence shown here is derived from an EMBL/GenBank/DDBJ whole genome shotgun (WGS) entry which is preliminary data.</text>
</comment>
<dbReference type="PANTHER" id="PTHR36204:SF1">
    <property type="entry name" value="N-ACETYLMANNOSAMINE-6-PHOSPHATE 2-EPIMERASE-RELATED"/>
    <property type="match status" value="1"/>
</dbReference>
<dbReference type="NCBIfam" id="NF002231">
    <property type="entry name" value="PRK01130.1"/>
    <property type="match status" value="1"/>
</dbReference>
<dbReference type="AlphaFoldDB" id="A0A2U1T404"/>
<keyword evidence="7" id="KW-0119">Carbohydrate metabolism</keyword>
<dbReference type="GO" id="GO:0047465">
    <property type="term" value="F:N-acylglucosamine-6-phosphate 2-epimerase activity"/>
    <property type="evidence" value="ECO:0007669"/>
    <property type="project" value="UniProtKB-EC"/>
</dbReference>
<proteinExistence type="inferred from homology"/>
<comment type="pathway">
    <text evidence="3">Amino-sugar metabolism; N-acetylneuraminate degradation; D-fructose 6-phosphate from N-acetylneuraminate: step 3/5.</text>
</comment>
<dbReference type="CDD" id="cd04729">
    <property type="entry name" value="NanE"/>
    <property type="match status" value="1"/>
</dbReference>
<evidence type="ECO:0000256" key="6">
    <source>
        <dbReference type="ARBA" id="ARBA00023235"/>
    </source>
</evidence>
<keyword evidence="6" id="KW-0413">Isomerase</keyword>
<dbReference type="SUPFAM" id="SSF51366">
    <property type="entry name" value="Ribulose-phoshate binding barrel"/>
    <property type="match status" value="1"/>
</dbReference>
<dbReference type="KEGG" id="cyz:C3B44_08405"/>
<dbReference type="Proteomes" id="UP000244989">
    <property type="component" value="Unassembled WGS sequence"/>
</dbReference>
<dbReference type="Gene3D" id="3.20.20.70">
    <property type="entry name" value="Aldolase class I"/>
    <property type="match status" value="1"/>
</dbReference>
<accession>A0A2U1T404</accession>
<dbReference type="OrthoDB" id="9781704at2"/>
<evidence type="ECO:0000256" key="3">
    <source>
        <dbReference type="ARBA" id="ARBA00005081"/>
    </source>
</evidence>
<protein>
    <recommendedName>
        <fullName evidence="5">N-acylglucosamine-6-phosphate 2-epimerase</fullName>
        <ecNumber evidence="5">5.1.3.9</ecNumber>
    </recommendedName>
</protein>
<dbReference type="InterPro" id="IPR011060">
    <property type="entry name" value="RibuloseP-bd_barrel"/>
</dbReference>
<dbReference type="GO" id="GO:0019262">
    <property type="term" value="P:N-acetylneuraminate catabolic process"/>
    <property type="evidence" value="ECO:0007669"/>
    <property type="project" value="UniProtKB-UniPathway"/>
</dbReference>
<gene>
    <name evidence="8" type="ORF">DF222_11375</name>
</gene>
<evidence type="ECO:0000256" key="4">
    <source>
        <dbReference type="ARBA" id="ARBA00007439"/>
    </source>
</evidence>
<sequence length="243" mass="24872">MPFRFSSSSPDAQRAELFELTRGKLIVSAQAPTGHAMRDTQTLTHVALACAQAGSPAIRCGGYSGIADISSIASAVDVPVFGLTKEGDTGAYITPTVDSVRQVATAGAAVVCADATGRPRPDGSTLEDLVAAAHDEGALLMADCATPEDVARAHTAGVDLMSTTLAGYTEARAATEGPDLECIREARQAIGESAFLIGEGRFHSPEAVAAGFDAGADAIIAGTAITDPGWITRRFQSGQPAQP</sequence>
<organism evidence="8 9">
    <name type="scientific">Corynebacterium yudongzhengii</name>
    <dbReference type="NCBI Taxonomy" id="2080740"/>
    <lineage>
        <taxon>Bacteria</taxon>
        <taxon>Bacillati</taxon>
        <taxon>Actinomycetota</taxon>
        <taxon>Actinomycetes</taxon>
        <taxon>Mycobacteriales</taxon>
        <taxon>Corynebacteriaceae</taxon>
        <taxon>Corynebacterium</taxon>
    </lineage>
</organism>
<dbReference type="UniPathway" id="UPA00629">
    <property type="reaction ID" value="UER00682"/>
</dbReference>
<dbReference type="EC" id="5.1.3.9" evidence="5"/>
<comment type="function">
    <text evidence="2">Converts N-acetylmannosamine-6-phosphate (ManNAc-6-P) to N-acetylglucosamine-6-phosphate (GlcNAc-6-P).</text>
</comment>
<keyword evidence="9" id="KW-1185">Reference proteome</keyword>
<dbReference type="GO" id="GO:0005829">
    <property type="term" value="C:cytosol"/>
    <property type="evidence" value="ECO:0007669"/>
    <property type="project" value="TreeGrafter"/>
</dbReference>